<evidence type="ECO:0000313" key="7">
    <source>
        <dbReference type="EMBL" id="AGH96175.1"/>
    </source>
</evidence>
<dbReference type="AlphaFoldDB" id="M4VCG7"/>
<evidence type="ECO:0000256" key="3">
    <source>
        <dbReference type="ARBA" id="ARBA00022603"/>
    </source>
</evidence>
<dbReference type="Proteomes" id="UP000012040">
    <property type="component" value="Chromosome"/>
</dbReference>
<dbReference type="Gene3D" id="3.30.950.10">
    <property type="entry name" value="Methyltransferase, Cobalt-precorrin-4 Transmethylase, Domain 2"/>
    <property type="match status" value="1"/>
</dbReference>
<keyword evidence="8" id="KW-1185">Reference proteome</keyword>
<dbReference type="STRING" id="1184267.A11Q_1959"/>
<dbReference type="EMBL" id="CP003537">
    <property type="protein sequence ID" value="AGH96175.1"/>
    <property type="molecule type" value="Genomic_DNA"/>
</dbReference>
<keyword evidence="5" id="KW-0949">S-adenosyl-L-methionine</keyword>
<dbReference type="Gene3D" id="3.40.1010.10">
    <property type="entry name" value="Cobalt-precorrin-4 Transmethylase, Domain 1"/>
    <property type="match status" value="1"/>
</dbReference>
<dbReference type="RefSeq" id="WP_015470665.1">
    <property type="nucleotide sequence ID" value="NC_020813.1"/>
</dbReference>
<evidence type="ECO:0000256" key="5">
    <source>
        <dbReference type="ARBA" id="ARBA00022691"/>
    </source>
</evidence>
<sequence>MLTLIATPIGRNDEITLRSLELLKAADVVVCESTKETSKLLKSYEIKAKRYEILDEHSTPEDVKELLALCRDQNVVLVSDCGTPSFCDPGFQLVAACRKEGLKVESSLGASSLMGLLSLSSERIYQFHFRGFIPAETVAREREWQSLKKTKEPIVLMDTPYRLKKMLDECCQHLDDRKILLALNLSQPEECILEGRPTAVRSQLKADKAEFMILVYAKT</sequence>
<evidence type="ECO:0000256" key="2">
    <source>
        <dbReference type="ARBA" id="ARBA00022552"/>
    </source>
</evidence>
<keyword evidence="1" id="KW-0963">Cytoplasm</keyword>
<dbReference type="PANTHER" id="PTHR46111">
    <property type="entry name" value="RIBOSOMAL RNA SMALL SUBUNIT METHYLTRANSFERASE I"/>
    <property type="match status" value="1"/>
</dbReference>
<dbReference type="KEGG" id="bex:A11Q_1959"/>
<dbReference type="HOGENOM" id="CLU_044779_4_1_7"/>
<dbReference type="SUPFAM" id="SSF53790">
    <property type="entry name" value="Tetrapyrrole methylase"/>
    <property type="match status" value="1"/>
</dbReference>
<dbReference type="GO" id="GO:0032259">
    <property type="term" value="P:methylation"/>
    <property type="evidence" value="ECO:0007669"/>
    <property type="project" value="UniProtKB-KW"/>
</dbReference>
<accession>M4VCG7</accession>
<dbReference type="PATRIC" id="fig|1184267.3.peg.1984"/>
<keyword evidence="4 7" id="KW-0808">Transferase</keyword>
<dbReference type="InterPro" id="IPR014776">
    <property type="entry name" value="4pyrrole_Mease_sub2"/>
</dbReference>
<dbReference type="Pfam" id="PF00590">
    <property type="entry name" value="TP_methylase"/>
    <property type="match status" value="1"/>
</dbReference>
<organism evidence="7 8">
    <name type="scientific">Pseudobdellovibrio exovorus JSS</name>
    <dbReference type="NCBI Taxonomy" id="1184267"/>
    <lineage>
        <taxon>Bacteria</taxon>
        <taxon>Pseudomonadati</taxon>
        <taxon>Bdellovibrionota</taxon>
        <taxon>Bdellovibrionia</taxon>
        <taxon>Bdellovibrionales</taxon>
        <taxon>Pseudobdellovibrionaceae</taxon>
        <taxon>Pseudobdellovibrio</taxon>
    </lineage>
</organism>
<proteinExistence type="predicted"/>
<gene>
    <name evidence="7" type="ORF">A11Q_1959</name>
</gene>
<dbReference type="PANTHER" id="PTHR46111:SF1">
    <property type="entry name" value="RIBOSOMAL RNA SMALL SUBUNIT METHYLTRANSFERASE I"/>
    <property type="match status" value="1"/>
</dbReference>
<dbReference type="OrthoDB" id="9809084at2"/>
<dbReference type="InterPro" id="IPR035996">
    <property type="entry name" value="4pyrrol_Methylase_sf"/>
</dbReference>
<dbReference type="PIRSF" id="PIRSF005917">
    <property type="entry name" value="MTase_YraL"/>
    <property type="match status" value="1"/>
</dbReference>
<evidence type="ECO:0000313" key="8">
    <source>
        <dbReference type="Proteomes" id="UP000012040"/>
    </source>
</evidence>
<dbReference type="GO" id="GO:0006364">
    <property type="term" value="P:rRNA processing"/>
    <property type="evidence" value="ECO:0007669"/>
    <property type="project" value="UniProtKB-KW"/>
</dbReference>
<dbReference type="InterPro" id="IPR000878">
    <property type="entry name" value="4pyrrol_Mease"/>
</dbReference>
<feature type="domain" description="Tetrapyrrole methylase" evidence="6">
    <location>
        <begin position="1"/>
        <end position="195"/>
    </location>
</feature>
<evidence type="ECO:0000256" key="4">
    <source>
        <dbReference type="ARBA" id="ARBA00022679"/>
    </source>
</evidence>
<evidence type="ECO:0000256" key="1">
    <source>
        <dbReference type="ARBA" id="ARBA00022490"/>
    </source>
</evidence>
<dbReference type="InterPro" id="IPR008189">
    <property type="entry name" value="rRNA_ssu_MeTfrase_I"/>
</dbReference>
<keyword evidence="3 7" id="KW-0489">Methyltransferase</keyword>
<keyword evidence="2" id="KW-0698">rRNA processing</keyword>
<protein>
    <submittedName>
        <fullName evidence="7">Putative methyltransferase</fullName>
    </submittedName>
</protein>
<evidence type="ECO:0000259" key="6">
    <source>
        <dbReference type="Pfam" id="PF00590"/>
    </source>
</evidence>
<name>M4VCG7_9BACT</name>
<dbReference type="GO" id="GO:0008168">
    <property type="term" value="F:methyltransferase activity"/>
    <property type="evidence" value="ECO:0007669"/>
    <property type="project" value="UniProtKB-KW"/>
</dbReference>
<dbReference type="InterPro" id="IPR014777">
    <property type="entry name" value="4pyrrole_Mease_sub1"/>
</dbReference>
<reference evidence="7 8" key="1">
    <citation type="journal article" date="2013" name="ISME J.">
        <title>By their genes ye shall know them: genomic signatures of predatory bacteria.</title>
        <authorList>
            <person name="Pasternak Z."/>
            <person name="Pietrokovski S."/>
            <person name="Rotem O."/>
            <person name="Gophna U."/>
            <person name="Lurie-Weinberger M.N."/>
            <person name="Jurkevitch E."/>
        </authorList>
    </citation>
    <scope>NUCLEOTIDE SEQUENCE [LARGE SCALE GENOMIC DNA]</scope>
    <source>
        <strain evidence="7 8">JSS</strain>
    </source>
</reference>
<dbReference type="eggNOG" id="COG0313">
    <property type="taxonomic scope" value="Bacteria"/>
</dbReference>